<comment type="caution">
    <text evidence="1">The sequence shown here is derived from an EMBL/GenBank/DDBJ whole genome shotgun (WGS) entry which is preliminary data.</text>
</comment>
<sequence length="104" mass="12041">MPGLISLGRLKKQQNLTERSCTKAALTKRPKIQVEEISSAEIFCLGRRKESKKGWRIDQKILLKYPSTKSTSKGGRDHQKERPEAHARKVYLECKFQPKEVLLY</sequence>
<dbReference type="EMBL" id="JBBPBM010000064">
    <property type="protein sequence ID" value="KAK8515170.1"/>
    <property type="molecule type" value="Genomic_DNA"/>
</dbReference>
<gene>
    <name evidence="1" type="ORF">V6N12_019218</name>
</gene>
<proteinExistence type="predicted"/>
<protein>
    <submittedName>
        <fullName evidence="1">Uncharacterized protein</fullName>
    </submittedName>
</protein>
<name>A0ABR2C6X2_9ROSI</name>
<accession>A0ABR2C6X2</accession>
<reference evidence="1 2" key="1">
    <citation type="journal article" date="2024" name="G3 (Bethesda)">
        <title>Genome assembly of Hibiscus sabdariffa L. provides insights into metabolisms of medicinal natural products.</title>
        <authorList>
            <person name="Kim T."/>
        </authorList>
    </citation>
    <scope>NUCLEOTIDE SEQUENCE [LARGE SCALE GENOMIC DNA]</scope>
    <source>
        <strain evidence="1">TK-2024</strain>
        <tissue evidence="1">Old leaves</tissue>
    </source>
</reference>
<dbReference type="Proteomes" id="UP001472677">
    <property type="component" value="Unassembled WGS sequence"/>
</dbReference>
<evidence type="ECO:0000313" key="2">
    <source>
        <dbReference type="Proteomes" id="UP001472677"/>
    </source>
</evidence>
<keyword evidence="2" id="KW-1185">Reference proteome</keyword>
<organism evidence="1 2">
    <name type="scientific">Hibiscus sabdariffa</name>
    <name type="common">roselle</name>
    <dbReference type="NCBI Taxonomy" id="183260"/>
    <lineage>
        <taxon>Eukaryota</taxon>
        <taxon>Viridiplantae</taxon>
        <taxon>Streptophyta</taxon>
        <taxon>Embryophyta</taxon>
        <taxon>Tracheophyta</taxon>
        <taxon>Spermatophyta</taxon>
        <taxon>Magnoliopsida</taxon>
        <taxon>eudicotyledons</taxon>
        <taxon>Gunneridae</taxon>
        <taxon>Pentapetalae</taxon>
        <taxon>rosids</taxon>
        <taxon>malvids</taxon>
        <taxon>Malvales</taxon>
        <taxon>Malvaceae</taxon>
        <taxon>Malvoideae</taxon>
        <taxon>Hibiscus</taxon>
    </lineage>
</organism>
<evidence type="ECO:0000313" key="1">
    <source>
        <dbReference type="EMBL" id="KAK8515170.1"/>
    </source>
</evidence>